<dbReference type="Pfam" id="PF00498">
    <property type="entry name" value="FHA"/>
    <property type="match status" value="1"/>
</dbReference>
<dbReference type="Pfam" id="PF08797">
    <property type="entry name" value="HIRAN"/>
    <property type="match status" value="1"/>
</dbReference>
<keyword evidence="2" id="KW-0378">Hydrolase</keyword>
<dbReference type="OMA" id="WTTNHEL"/>
<dbReference type="GO" id="GO:0008081">
    <property type="term" value="F:phosphoric diester hydrolase activity"/>
    <property type="evidence" value="ECO:0007669"/>
    <property type="project" value="InterPro"/>
</dbReference>
<evidence type="ECO:0000256" key="4">
    <source>
        <dbReference type="PIRSR" id="PIRSR610347-2"/>
    </source>
</evidence>
<evidence type="ECO:0000313" key="8">
    <source>
        <dbReference type="EnsemblPlants" id="Kaladp0016s0060.1.v1.1"/>
    </source>
</evidence>
<dbReference type="PANTHER" id="PTHR12415:SF3">
    <property type="entry name" value="OS04G0403400 PROTEIN"/>
    <property type="match status" value="1"/>
</dbReference>
<dbReference type="InterPro" id="IPR000253">
    <property type="entry name" value="FHA_dom"/>
</dbReference>
<keyword evidence="1" id="KW-0479">Metal-binding</keyword>
<name>A0A7N0T047_KALFE</name>
<dbReference type="SUPFAM" id="SSF56024">
    <property type="entry name" value="Phospholipase D/nuclease"/>
    <property type="match status" value="2"/>
</dbReference>
<reference evidence="8" key="1">
    <citation type="submission" date="2021-01" db="UniProtKB">
        <authorList>
            <consortium name="EnsemblPlants"/>
        </authorList>
    </citation>
    <scope>IDENTIFICATION</scope>
</reference>
<evidence type="ECO:0000256" key="1">
    <source>
        <dbReference type="ARBA" id="ARBA00022723"/>
    </source>
</evidence>
<dbReference type="Proteomes" id="UP000594263">
    <property type="component" value="Unplaced"/>
</dbReference>
<dbReference type="GO" id="GO:0003676">
    <property type="term" value="F:nucleic acid binding"/>
    <property type="evidence" value="ECO:0007669"/>
    <property type="project" value="InterPro"/>
</dbReference>
<dbReference type="EnsemblPlants" id="Kaladp0016s0060.1.v1.1">
    <property type="protein sequence ID" value="Kaladp0016s0060.1.v1.1"/>
    <property type="gene ID" value="Kaladp0016s0060.v1.1"/>
</dbReference>
<dbReference type="CDD" id="cd09122">
    <property type="entry name" value="PLDc_Tdp1_1"/>
    <property type="match status" value="1"/>
</dbReference>
<dbReference type="Gramene" id="Kaladp0016s0060.1.v1.1">
    <property type="protein sequence ID" value="Kaladp0016s0060.1.v1.1"/>
    <property type="gene ID" value="Kaladp0016s0060.v1.1"/>
</dbReference>
<feature type="active site" description="Proton donor/acceptor" evidence="3">
    <location>
        <position position="861"/>
    </location>
</feature>
<dbReference type="GO" id="GO:0005634">
    <property type="term" value="C:nucleus"/>
    <property type="evidence" value="ECO:0007669"/>
    <property type="project" value="InterPro"/>
</dbReference>
<dbReference type="PANTHER" id="PTHR12415">
    <property type="entry name" value="TYROSYL-DNA PHOSPHODIESTERASE 1"/>
    <property type="match status" value="1"/>
</dbReference>
<dbReference type="CDD" id="cd00060">
    <property type="entry name" value="FHA"/>
    <property type="match status" value="1"/>
</dbReference>
<proteinExistence type="predicted"/>
<dbReference type="GO" id="GO:0016818">
    <property type="term" value="F:hydrolase activity, acting on acid anhydrides, in phosphorus-containing anhydrides"/>
    <property type="evidence" value="ECO:0007669"/>
    <property type="project" value="InterPro"/>
</dbReference>
<dbReference type="GO" id="GO:0008270">
    <property type="term" value="F:zinc ion binding"/>
    <property type="evidence" value="ECO:0007669"/>
    <property type="project" value="InterPro"/>
</dbReference>
<dbReference type="PROSITE" id="PS50006">
    <property type="entry name" value="FHA_DOMAIN"/>
    <property type="match status" value="1"/>
</dbReference>
<dbReference type="InterPro" id="IPR008984">
    <property type="entry name" value="SMAD_FHA_dom_sf"/>
</dbReference>
<evidence type="ECO:0000313" key="9">
    <source>
        <dbReference type="Proteomes" id="UP000594263"/>
    </source>
</evidence>
<feature type="binding site" evidence="4">
    <location>
        <position position="434"/>
    </location>
    <ligand>
        <name>substrate</name>
    </ligand>
</feature>
<evidence type="ECO:0000256" key="2">
    <source>
        <dbReference type="ARBA" id="ARBA00022801"/>
    </source>
</evidence>
<evidence type="ECO:0000256" key="5">
    <source>
        <dbReference type="PIRSR" id="PIRSR610347-3"/>
    </source>
</evidence>
<dbReference type="GO" id="GO:0006281">
    <property type="term" value="P:DNA repair"/>
    <property type="evidence" value="ECO:0007669"/>
    <property type="project" value="InterPro"/>
</dbReference>
<evidence type="ECO:0000259" key="7">
    <source>
        <dbReference type="PROSITE" id="PS50006"/>
    </source>
</evidence>
<dbReference type="InterPro" id="IPR014905">
    <property type="entry name" value="HIRAN"/>
</dbReference>
<keyword evidence="9" id="KW-1185">Reference proteome</keyword>
<feature type="region of interest" description="Disordered" evidence="6">
    <location>
        <begin position="1"/>
        <end position="20"/>
    </location>
</feature>
<sequence>MSASSRKRCRIEPQADHNSPIPISATLRLKTFQTPLTSSQTGSHVDSIRLTSHNPRCTVGRSRRLCQFVLEEHRRIVSKRHCQIVFDARSGHVCILDGSEGAGVGASLNGVFVNGTRIGAGEAVVLCDGDVVGLGCRNGGVCCKGNVIGFVVDKIVLEQGVEKMLSGGFDVGATRTGCIIGRANCLLSLCKMVLHSHDPVSTIRKLQISDSVLTYGNKLIVHDTERNKAASGVVGAEDMGVIQKSFTDKEWGSRSVGIFENKRPFQLSGKTPVSQGDVNPSDKLKALPLCPKIIDNPPLDSSKGKHRVGLSCPPPGKSFYLNNLKSMNFVPSGDHVSVSLPELLYPVESLSRIFIATFTSDIPWFLGTCEIPVHLPVTIACHNTERCWSAKPDSRFSMPYSDFPKLVLVYPPFPESLAFGSDRTKRGVACHHPKLLVLLREHSVRVIITSANLVEKQWSCVTNTVWWQDFPRRIAPDYLSIFSTLPDTNQVCGSDFAAQLAGLVAILVTDVPSQAYWVVELAKYDFQDASGHLVVSVPGIHSFTLPYHSELRLSSFAACVAPSLRPGYLGSIDTFVVGLSHLFCTKSDSSGLQLKKLASFFANCHTTAYGMLEVVLRRNKNIAADANAVSVFVPNEDNFSVDDYVQLGFVPRDVARWLSPLWDAGFFDFSGFLNPNEAIEVALGNSIGKKVRLSLHVSQGPHFSNLSKMMQVEHAVAFCSLIASIQKCLGLWRLQEVIGRHNWPEPLETDFVYGSSSIGSSLSPQFLATFSAAIGKKAHNFPDSEESDPEWGRWSTSQELKNPSMKILFPGIESVKNSRGGIMPSKRILCLPEKTWQRLRPAGIFHDAVPHPQQRVGHPMHVKVAMRRFQSKTDTSSFGWVYCGSHNFSAAAWGRVVNTTERKRSVSDEMQSSRHNSTGLRLHICNYEVGIVFLFPPPGSKNVILPFSKQDNANIDEIVLPFIMPPPKYKSWDRPATFQALREALIIERANQKYQLLPQDDVLETEEEEIVMEEDSAGDIIEAIENNFTVENEEDKAYAEELWSQVDSSQNS</sequence>
<protein>
    <recommendedName>
        <fullName evidence="7">FHA domain-containing protein</fullName>
    </recommendedName>
</protein>
<feature type="active site" description="Nucleophile" evidence="3">
    <location>
        <position position="432"/>
    </location>
</feature>
<dbReference type="SMART" id="SM00240">
    <property type="entry name" value="FHA"/>
    <property type="match status" value="1"/>
</dbReference>
<feature type="binding site" evidence="4">
    <location>
        <position position="863"/>
    </location>
    <ligand>
        <name>substrate</name>
    </ligand>
</feature>
<dbReference type="Gene3D" id="3.30.870.10">
    <property type="entry name" value="Endonuclease Chain A"/>
    <property type="match status" value="2"/>
</dbReference>
<accession>A0A7N0T047</accession>
<feature type="site" description="Interaction with DNA" evidence="5">
    <location>
        <position position="889"/>
    </location>
</feature>
<organism evidence="8 9">
    <name type="scientific">Kalanchoe fedtschenkoi</name>
    <name type="common">Lavender scallops</name>
    <name type="synonym">South American air plant</name>
    <dbReference type="NCBI Taxonomy" id="63787"/>
    <lineage>
        <taxon>Eukaryota</taxon>
        <taxon>Viridiplantae</taxon>
        <taxon>Streptophyta</taxon>
        <taxon>Embryophyta</taxon>
        <taxon>Tracheophyta</taxon>
        <taxon>Spermatophyta</taxon>
        <taxon>Magnoliopsida</taxon>
        <taxon>eudicotyledons</taxon>
        <taxon>Gunneridae</taxon>
        <taxon>Pentapetalae</taxon>
        <taxon>Saxifragales</taxon>
        <taxon>Crassulaceae</taxon>
        <taxon>Kalanchoe</taxon>
    </lineage>
</organism>
<dbReference type="AlphaFoldDB" id="A0A7N0T047"/>
<evidence type="ECO:0000256" key="6">
    <source>
        <dbReference type="SAM" id="MobiDB-lite"/>
    </source>
</evidence>
<feature type="domain" description="FHA" evidence="7">
    <location>
        <begin position="57"/>
        <end position="118"/>
    </location>
</feature>
<dbReference type="SUPFAM" id="SSF49879">
    <property type="entry name" value="SMAD/FHA domain"/>
    <property type="match status" value="1"/>
</dbReference>
<dbReference type="Gene3D" id="2.60.200.20">
    <property type="match status" value="1"/>
</dbReference>
<dbReference type="Pfam" id="PF06087">
    <property type="entry name" value="Tyr-DNA_phospho"/>
    <property type="match status" value="2"/>
</dbReference>
<dbReference type="CDD" id="cd09123">
    <property type="entry name" value="PLDc_Tdp1_2"/>
    <property type="match status" value="1"/>
</dbReference>
<evidence type="ECO:0000256" key="3">
    <source>
        <dbReference type="PIRSR" id="PIRSR610347-1"/>
    </source>
</evidence>
<dbReference type="InterPro" id="IPR010347">
    <property type="entry name" value="Tdp1"/>
</dbReference>
<dbReference type="Gene3D" id="3.30.70.2330">
    <property type="match status" value="1"/>
</dbReference>